<evidence type="ECO:0000256" key="9">
    <source>
        <dbReference type="SAM" id="Phobius"/>
    </source>
</evidence>
<dbReference type="GO" id="GO:0005793">
    <property type="term" value="C:endoplasmic reticulum-Golgi intermediate compartment"/>
    <property type="evidence" value="ECO:0007669"/>
    <property type="project" value="TreeGrafter"/>
</dbReference>
<keyword evidence="7 9" id="KW-1133">Transmembrane helix</keyword>
<evidence type="ECO:0000256" key="7">
    <source>
        <dbReference type="ARBA" id="ARBA00022989"/>
    </source>
</evidence>
<gene>
    <name evidence="10" type="ORF">MENT_LOCUS56566</name>
</gene>
<keyword evidence="6" id="KW-0653">Protein transport</keyword>
<feature type="transmembrane region" description="Helical" evidence="9">
    <location>
        <begin position="250"/>
        <end position="267"/>
    </location>
</feature>
<keyword evidence="3" id="KW-0813">Transport</keyword>
<keyword evidence="5" id="KW-0256">Endoplasmic reticulum</keyword>
<dbReference type="InterPro" id="IPR002995">
    <property type="entry name" value="Surf4"/>
</dbReference>
<feature type="transmembrane region" description="Helical" evidence="9">
    <location>
        <begin position="202"/>
        <end position="225"/>
    </location>
</feature>
<protein>
    <submittedName>
        <fullName evidence="10">Uncharacterized protein</fullName>
    </submittedName>
</protein>
<evidence type="ECO:0000256" key="5">
    <source>
        <dbReference type="ARBA" id="ARBA00022824"/>
    </source>
</evidence>
<evidence type="ECO:0000313" key="10">
    <source>
        <dbReference type="EMBL" id="CAD2202911.1"/>
    </source>
</evidence>
<evidence type="ECO:0000256" key="2">
    <source>
        <dbReference type="ARBA" id="ARBA00006945"/>
    </source>
</evidence>
<feature type="transmembrane region" description="Helical" evidence="9">
    <location>
        <begin position="300"/>
        <end position="319"/>
    </location>
</feature>
<keyword evidence="8 9" id="KW-0472">Membrane</keyword>
<reference evidence="10 11" key="1">
    <citation type="submission" date="2020-08" db="EMBL/GenBank/DDBJ databases">
        <authorList>
            <person name="Koutsovoulos G."/>
            <person name="Danchin GJ E."/>
        </authorList>
    </citation>
    <scope>NUCLEOTIDE SEQUENCE [LARGE SCALE GENOMIC DNA]</scope>
</reference>
<name>A0A6V7XUJ5_MELEN</name>
<evidence type="ECO:0000313" key="11">
    <source>
        <dbReference type="Proteomes" id="UP000580250"/>
    </source>
</evidence>
<evidence type="ECO:0000256" key="1">
    <source>
        <dbReference type="ARBA" id="ARBA00004477"/>
    </source>
</evidence>
<dbReference type="InterPro" id="IPR045214">
    <property type="entry name" value="Surf1/Surf4"/>
</dbReference>
<comment type="similarity">
    <text evidence="2">Belongs to the SURF4 family.</text>
</comment>
<feature type="transmembrane region" description="Helical" evidence="9">
    <location>
        <begin position="165"/>
        <end position="182"/>
    </location>
</feature>
<organism evidence="10 11">
    <name type="scientific">Meloidogyne enterolobii</name>
    <name type="common">Root-knot nematode worm</name>
    <name type="synonym">Meloidogyne mayaguensis</name>
    <dbReference type="NCBI Taxonomy" id="390850"/>
    <lineage>
        <taxon>Eukaryota</taxon>
        <taxon>Metazoa</taxon>
        <taxon>Ecdysozoa</taxon>
        <taxon>Nematoda</taxon>
        <taxon>Chromadorea</taxon>
        <taxon>Rhabditida</taxon>
        <taxon>Tylenchina</taxon>
        <taxon>Tylenchomorpha</taxon>
        <taxon>Tylenchoidea</taxon>
        <taxon>Meloidogynidae</taxon>
        <taxon>Meloidogyninae</taxon>
        <taxon>Meloidogyne</taxon>
    </lineage>
</organism>
<sequence>MNQFRVTSGQKEMISAAEDYADTVLRHTKKILPHLARLFLVSTFIEDGCRMWIQWDDQRDYMQESWSLGWFLAVVFVVFNFFGQLVPVVMIMIRKHVGIACSVLAAVVVIQTIAYHIIWDLKFLARFFLFDCFPRSSSSLIEHFYISFEILCPERFSGILVSRKYAASSVIFVFFIGVDGSWEISGADIKMKIFDARPFLIWILQLYYPDWINIAVFGGLVLLYAETLEERKSLFAGVPQMNDDNKPKSYMILTGRILLVFMFLSLIHFDLSFFKIVELSVGVILMILVTIGYKTKLSSMILSFWLFALNLWLNCWWTIPQDRFYRDFMKYDFFQTLSVIGGLLLVISYGPGGASLGKYLRKKLENKLFFRCVEKA</sequence>
<comment type="subcellular location">
    <subcellularLocation>
        <location evidence="1">Endoplasmic reticulum membrane</location>
        <topology evidence="1">Multi-pass membrane protein</topology>
    </subcellularLocation>
</comment>
<dbReference type="EMBL" id="CAJEWN010002279">
    <property type="protein sequence ID" value="CAD2202911.1"/>
    <property type="molecule type" value="Genomic_DNA"/>
</dbReference>
<comment type="caution">
    <text evidence="10">The sequence shown here is derived from an EMBL/GenBank/DDBJ whole genome shotgun (WGS) entry which is preliminary data.</text>
</comment>
<dbReference type="PROSITE" id="PS01339">
    <property type="entry name" value="SURF4"/>
    <property type="match status" value="1"/>
</dbReference>
<feature type="transmembrane region" description="Helical" evidence="9">
    <location>
        <begin position="97"/>
        <end position="118"/>
    </location>
</feature>
<dbReference type="PANTHER" id="PTHR23427">
    <property type="entry name" value="SURFEIT LOCUS PROTEIN"/>
    <property type="match status" value="1"/>
</dbReference>
<proteinExistence type="inferred from homology"/>
<accession>A0A6V7XUJ5</accession>
<evidence type="ECO:0000256" key="3">
    <source>
        <dbReference type="ARBA" id="ARBA00022448"/>
    </source>
</evidence>
<evidence type="ECO:0000256" key="4">
    <source>
        <dbReference type="ARBA" id="ARBA00022692"/>
    </source>
</evidence>
<evidence type="ECO:0000256" key="6">
    <source>
        <dbReference type="ARBA" id="ARBA00022927"/>
    </source>
</evidence>
<dbReference type="GO" id="GO:0015031">
    <property type="term" value="P:protein transport"/>
    <property type="evidence" value="ECO:0007669"/>
    <property type="project" value="UniProtKB-KW"/>
</dbReference>
<dbReference type="GO" id="GO:0007030">
    <property type="term" value="P:Golgi organization"/>
    <property type="evidence" value="ECO:0007669"/>
    <property type="project" value="TreeGrafter"/>
</dbReference>
<feature type="transmembrane region" description="Helical" evidence="9">
    <location>
        <begin position="273"/>
        <end position="293"/>
    </location>
</feature>
<keyword evidence="4 9" id="KW-0812">Transmembrane</keyword>
<dbReference type="Pfam" id="PF02077">
    <property type="entry name" value="SURF4"/>
    <property type="match status" value="2"/>
</dbReference>
<feature type="transmembrane region" description="Helical" evidence="9">
    <location>
        <begin position="339"/>
        <end position="360"/>
    </location>
</feature>
<dbReference type="AlphaFoldDB" id="A0A6V7XUJ5"/>
<dbReference type="OrthoDB" id="7859621at2759"/>
<dbReference type="GO" id="GO:0005789">
    <property type="term" value="C:endoplasmic reticulum membrane"/>
    <property type="evidence" value="ECO:0007669"/>
    <property type="project" value="UniProtKB-SubCell"/>
</dbReference>
<dbReference type="Proteomes" id="UP000580250">
    <property type="component" value="Unassembled WGS sequence"/>
</dbReference>
<evidence type="ECO:0000256" key="8">
    <source>
        <dbReference type="ARBA" id="ARBA00023136"/>
    </source>
</evidence>
<feature type="transmembrane region" description="Helical" evidence="9">
    <location>
        <begin position="68"/>
        <end position="91"/>
    </location>
</feature>
<dbReference type="PANTHER" id="PTHR23427:SF1">
    <property type="entry name" value="SURFEIT LOCUS PROTEIN 4"/>
    <property type="match status" value="1"/>
</dbReference>